<protein>
    <submittedName>
        <fullName evidence="2">Zinc finger MYM-type 1-like</fullName>
    </submittedName>
</protein>
<evidence type="ECO:0000313" key="2">
    <source>
        <dbReference type="EMBL" id="CAB4034674.1"/>
    </source>
</evidence>
<name>A0A7D9JTA0_PARCT</name>
<gene>
    <name evidence="2" type="ORF">PACLA_8A007543</name>
</gene>
<accession>A0A7D9JTA0</accession>
<reference evidence="2" key="1">
    <citation type="submission" date="2020-04" db="EMBL/GenBank/DDBJ databases">
        <authorList>
            <person name="Alioto T."/>
            <person name="Alioto T."/>
            <person name="Gomez Garrido J."/>
        </authorList>
    </citation>
    <scope>NUCLEOTIDE SEQUENCE</scope>
    <source>
        <strain evidence="2">A484AB</strain>
    </source>
</reference>
<keyword evidence="3" id="KW-1185">Reference proteome</keyword>
<evidence type="ECO:0000256" key="1">
    <source>
        <dbReference type="SAM" id="MobiDB-lite"/>
    </source>
</evidence>
<dbReference type="OrthoDB" id="6141827at2759"/>
<evidence type="ECO:0000313" key="3">
    <source>
        <dbReference type="Proteomes" id="UP001152795"/>
    </source>
</evidence>
<sequence length="552" mass="62258">MQGHTGKVLAESLLGFLTRHEVNIADCRGQSYDNASNMSGKYNGMQAVIHRKCPLAEYVSCAAHSLNLVGQSAVRCCLESVEFFGFVQGLYSFLVASTHRWKVVHNRLKKKGLPTVKRLSDTRWSAHSAAVKAVVKGYGEIKAGLKEIAADPEQKGDTREEALNHASNMDRVETGILTLLKKRKEAYATVASRFGFLRTMKELPDDKLTLKAPVLSEIPSSPAPSEDSSAPSSPVTTTPSDDEDMSFNDNDELHEHDQTMEFENNGAMKLESPEVRMYKLILENKLETVFPNIEVALRIYLSLIISNCSGERPFSILRYIKNSYRSTAGQRRLNDLILLSIEQDILCRDTHIKTPSWFDKLKAPRPSDLARKRKINPPPVGKKRSQTTSTGKRNYDPKKVSPSERVREFPGEHLTVSSGKRFCKACRESLVLKKSVLVSHVKSTKHECSKQKLLQNQSSERDIADALAKHDGQTHRKGETLDEESKVYRVKVLMAFMKAGIPLEKLECQELRDLLQENGYRLTDARHMRDLVPFIHQQEQDNLKTELKGRDL</sequence>
<dbReference type="Proteomes" id="UP001152795">
    <property type="component" value="Unassembled WGS sequence"/>
</dbReference>
<feature type="compositionally biased region" description="Acidic residues" evidence="1">
    <location>
        <begin position="240"/>
        <end position="250"/>
    </location>
</feature>
<proteinExistence type="predicted"/>
<dbReference type="EMBL" id="CACRXK020020324">
    <property type="protein sequence ID" value="CAB4034674.1"/>
    <property type="molecule type" value="Genomic_DNA"/>
</dbReference>
<feature type="compositionally biased region" description="Low complexity" evidence="1">
    <location>
        <begin position="217"/>
        <end position="239"/>
    </location>
</feature>
<dbReference type="PANTHER" id="PTHR45749:SF23">
    <property type="entry name" value="ZINC FINGER MYM-TYPE PROTEIN 1-LIKE"/>
    <property type="match status" value="1"/>
</dbReference>
<dbReference type="PANTHER" id="PTHR45749">
    <property type="match status" value="1"/>
</dbReference>
<feature type="compositionally biased region" description="Basic and acidic residues" evidence="1">
    <location>
        <begin position="393"/>
        <end position="407"/>
    </location>
</feature>
<feature type="compositionally biased region" description="Basic residues" evidence="1">
    <location>
        <begin position="371"/>
        <end position="385"/>
    </location>
</feature>
<dbReference type="AlphaFoldDB" id="A0A7D9JTA0"/>
<feature type="region of interest" description="Disordered" evidence="1">
    <location>
        <begin position="217"/>
        <end position="250"/>
    </location>
</feature>
<organism evidence="2 3">
    <name type="scientific">Paramuricea clavata</name>
    <name type="common">Red gorgonian</name>
    <name type="synonym">Violescent sea-whip</name>
    <dbReference type="NCBI Taxonomy" id="317549"/>
    <lineage>
        <taxon>Eukaryota</taxon>
        <taxon>Metazoa</taxon>
        <taxon>Cnidaria</taxon>
        <taxon>Anthozoa</taxon>
        <taxon>Octocorallia</taxon>
        <taxon>Malacalcyonacea</taxon>
        <taxon>Plexauridae</taxon>
        <taxon>Paramuricea</taxon>
    </lineage>
</organism>
<comment type="caution">
    <text evidence="2">The sequence shown here is derived from an EMBL/GenBank/DDBJ whole genome shotgun (WGS) entry which is preliminary data.</text>
</comment>
<dbReference type="SUPFAM" id="SSF53098">
    <property type="entry name" value="Ribonuclease H-like"/>
    <property type="match status" value="1"/>
</dbReference>
<dbReference type="InterPro" id="IPR012337">
    <property type="entry name" value="RNaseH-like_sf"/>
</dbReference>
<feature type="region of interest" description="Disordered" evidence="1">
    <location>
        <begin position="368"/>
        <end position="407"/>
    </location>
</feature>